<dbReference type="EMBL" id="FCQH01000014">
    <property type="protein sequence ID" value="CVL03348.1"/>
    <property type="molecule type" value="Genomic_DNA"/>
</dbReference>
<organism evidence="1 2">
    <name type="scientific">Fusarium mangiferae</name>
    <name type="common">Mango malformation disease fungus</name>
    <dbReference type="NCBI Taxonomy" id="192010"/>
    <lineage>
        <taxon>Eukaryota</taxon>
        <taxon>Fungi</taxon>
        <taxon>Dikarya</taxon>
        <taxon>Ascomycota</taxon>
        <taxon>Pezizomycotina</taxon>
        <taxon>Sordariomycetes</taxon>
        <taxon>Hypocreomycetidae</taxon>
        <taxon>Hypocreales</taxon>
        <taxon>Nectriaceae</taxon>
        <taxon>Fusarium</taxon>
        <taxon>Fusarium fujikuroi species complex</taxon>
    </lineage>
</organism>
<keyword evidence="2" id="KW-1185">Reference proteome</keyword>
<proteinExistence type="predicted"/>
<reference evidence="2" key="1">
    <citation type="journal article" date="2016" name="Genome Biol. Evol.">
        <title>Comparative 'omics' of the Fusarium fujikuroi species complex highlights differences in genetic potential and metabolite synthesis.</title>
        <authorList>
            <person name="Niehaus E.-M."/>
            <person name="Muensterkoetter M."/>
            <person name="Proctor R.H."/>
            <person name="Brown D.W."/>
            <person name="Sharon A."/>
            <person name="Idan Y."/>
            <person name="Oren-Young L."/>
            <person name="Sieber C.M."/>
            <person name="Novak O."/>
            <person name="Pencik A."/>
            <person name="Tarkowska D."/>
            <person name="Hromadova K."/>
            <person name="Freeman S."/>
            <person name="Maymon M."/>
            <person name="Elazar M."/>
            <person name="Youssef S.A."/>
            <person name="El-Shabrawy E.S.M."/>
            <person name="Shalaby A.B.A."/>
            <person name="Houterman P."/>
            <person name="Brock N.L."/>
            <person name="Burkhardt I."/>
            <person name="Tsavkelova E.A."/>
            <person name="Dickschat J.S."/>
            <person name="Galuszka P."/>
            <person name="Gueldener U."/>
            <person name="Tudzynski B."/>
        </authorList>
    </citation>
    <scope>NUCLEOTIDE SEQUENCE [LARGE SCALE GENOMIC DNA]</scope>
    <source>
        <strain evidence="2">MRC7560</strain>
    </source>
</reference>
<gene>
    <name evidence="1" type="ORF">FMAN_15243</name>
</gene>
<evidence type="ECO:0000313" key="2">
    <source>
        <dbReference type="Proteomes" id="UP000184255"/>
    </source>
</evidence>
<dbReference type="AlphaFoldDB" id="A0A1L7TXS4"/>
<dbReference type="VEuPathDB" id="FungiDB:FMAN_15243"/>
<protein>
    <submittedName>
        <fullName evidence="1">Uncharacterized protein</fullName>
    </submittedName>
</protein>
<dbReference type="RefSeq" id="XP_041688084.1">
    <property type="nucleotide sequence ID" value="XM_041822400.1"/>
</dbReference>
<name>A0A1L7TXS4_FUSMA</name>
<dbReference type="Proteomes" id="UP000184255">
    <property type="component" value="Unassembled WGS sequence"/>
</dbReference>
<comment type="caution">
    <text evidence="1">The sequence shown here is derived from an EMBL/GenBank/DDBJ whole genome shotgun (WGS) entry which is preliminary data.</text>
</comment>
<sequence>MSQLHPRSSSKYSTSTTAAVQRGCDVAESHLASCLIGKHDAVAVTEAVYRYEFRENATLSLPQNVWGVARRERVGSSRLSSAKQHRLSQLRCGALSQQLTFLVEYLWVAFPSYPCYPVPILHTLPVVLQEQDEHAM</sequence>
<dbReference type="GeneID" id="65094485"/>
<evidence type="ECO:0000313" key="1">
    <source>
        <dbReference type="EMBL" id="CVL03348.1"/>
    </source>
</evidence>
<accession>A0A1L7TXS4</accession>